<dbReference type="InterPro" id="IPR003439">
    <property type="entry name" value="ABC_transporter-like_ATP-bd"/>
</dbReference>
<dbReference type="AlphaFoldDB" id="A0A936Z249"/>
<feature type="transmembrane region" description="Helical" evidence="15">
    <location>
        <begin position="569"/>
        <end position="597"/>
    </location>
</feature>
<dbReference type="Gene3D" id="3.40.50.300">
    <property type="entry name" value="P-loop containing nucleotide triphosphate hydrolases"/>
    <property type="match status" value="1"/>
</dbReference>
<dbReference type="Pfam" id="PF00005">
    <property type="entry name" value="ABC_tran"/>
    <property type="match status" value="1"/>
</dbReference>
<evidence type="ECO:0000256" key="7">
    <source>
        <dbReference type="ARBA" id="ARBA00022840"/>
    </source>
</evidence>
<dbReference type="FunFam" id="3.40.50.300:FF:000032">
    <property type="entry name" value="Export ABC transporter ATP-binding protein"/>
    <property type="match status" value="1"/>
</dbReference>
<keyword evidence="8" id="KW-1278">Translocase</keyword>
<dbReference type="InterPro" id="IPR025857">
    <property type="entry name" value="MacB_PCD"/>
</dbReference>
<proteinExistence type="inferred from homology"/>
<evidence type="ECO:0000256" key="10">
    <source>
        <dbReference type="ARBA" id="ARBA00023136"/>
    </source>
</evidence>
<evidence type="ECO:0000256" key="15">
    <source>
        <dbReference type="SAM" id="Phobius"/>
    </source>
</evidence>
<comment type="subcellular location">
    <subcellularLocation>
        <location evidence="1">Cell inner membrane</location>
        <topology evidence="1">Multi-pass membrane protein</topology>
    </subcellularLocation>
</comment>
<dbReference type="Proteomes" id="UP000599109">
    <property type="component" value="Unassembled WGS sequence"/>
</dbReference>
<evidence type="ECO:0000256" key="5">
    <source>
        <dbReference type="ARBA" id="ARBA00022692"/>
    </source>
</evidence>
<keyword evidence="3" id="KW-1003">Cell membrane</keyword>
<feature type="transmembrane region" description="Helical" evidence="15">
    <location>
        <begin position="523"/>
        <end position="548"/>
    </location>
</feature>
<keyword evidence="4" id="KW-0997">Cell inner membrane</keyword>
<evidence type="ECO:0000256" key="2">
    <source>
        <dbReference type="ARBA" id="ARBA00022448"/>
    </source>
</evidence>
<keyword evidence="2" id="KW-0813">Transport</keyword>
<evidence type="ECO:0000256" key="12">
    <source>
        <dbReference type="ARBA" id="ARBA00038388"/>
    </source>
</evidence>
<feature type="transmembrane region" description="Helical" evidence="15">
    <location>
        <begin position="609"/>
        <end position="629"/>
    </location>
</feature>
<evidence type="ECO:0000256" key="1">
    <source>
        <dbReference type="ARBA" id="ARBA00004429"/>
    </source>
</evidence>
<dbReference type="EMBL" id="JAEQNE010000004">
    <property type="protein sequence ID" value="MBL0392871.1"/>
    <property type="molecule type" value="Genomic_DNA"/>
</dbReference>
<evidence type="ECO:0000313" key="17">
    <source>
        <dbReference type="EMBL" id="MBL0392871.1"/>
    </source>
</evidence>
<comment type="similarity">
    <text evidence="12">Belongs to the ABC transporter superfamily. Macrolide exporter (TC 3.A.1.122) family.</text>
</comment>
<dbReference type="PANTHER" id="PTHR30572">
    <property type="entry name" value="MEMBRANE COMPONENT OF TRANSPORTER-RELATED"/>
    <property type="match status" value="1"/>
</dbReference>
<evidence type="ECO:0000256" key="13">
    <source>
        <dbReference type="ARBA" id="ARBA00041199"/>
    </source>
</evidence>
<dbReference type="InterPro" id="IPR027417">
    <property type="entry name" value="P-loop_NTPase"/>
</dbReference>
<keyword evidence="5 15" id="KW-0812">Transmembrane</keyword>
<comment type="caution">
    <text evidence="17">The sequence shown here is derived from an EMBL/GenBank/DDBJ whole genome shotgun (WGS) entry which is preliminary data.</text>
</comment>
<dbReference type="InterPro" id="IPR017871">
    <property type="entry name" value="ABC_transporter-like_CS"/>
</dbReference>
<keyword evidence="18" id="KW-1185">Reference proteome</keyword>
<dbReference type="SMART" id="SM00382">
    <property type="entry name" value="AAA"/>
    <property type="match status" value="1"/>
</dbReference>
<dbReference type="InterPro" id="IPR050250">
    <property type="entry name" value="Macrolide_Exporter_MacB"/>
</dbReference>
<reference evidence="17 18" key="1">
    <citation type="journal article" date="2017" name="Int. J. Syst. Evol. Microbiol.">
        <title>Ramlibacter monticola sp. nov., isolated from forest soil.</title>
        <authorList>
            <person name="Chaudhary D.K."/>
            <person name="Kim J."/>
        </authorList>
    </citation>
    <scope>NUCLEOTIDE SEQUENCE [LARGE SCALE GENOMIC DNA]</scope>
    <source>
        <strain evidence="17 18">KACC 19175</strain>
    </source>
</reference>
<dbReference type="InterPro" id="IPR003838">
    <property type="entry name" value="ABC3_permease_C"/>
</dbReference>
<name>A0A936Z249_9BURK</name>
<dbReference type="PANTHER" id="PTHR30572:SF14">
    <property type="entry name" value="MACROLIDE EXPORT ATP-BINDING_PERMEASE PROTEIN MACB"/>
    <property type="match status" value="1"/>
</dbReference>
<evidence type="ECO:0000256" key="14">
    <source>
        <dbReference type="SAM" id="MobiDB-lite"/>
    </source>
</evidence>
<evidence type="ECO:0000256" key="11">
    <source>
        <dbReference type="ARBA" id="ARBA00023251"/>
    </source>
</evidence>
<evidence type="ECO:0000256" key="9">
    <source>
        <dbReference type="ARBA" id="ARBA00022989"/>
    </source>
</evidence>
<evidence type="ECO:0000313" key="18">
    <source>
        <dbReference type="Proteomes" id="UP000599109"/>
    </source>
</evidence>
<dbReference type="GO" id="GO:0098796">
    <property type="term" value="C:membrane protein complex"/>
    <property type="evidence" value="ECO:0007669"/>
    <property type="project" value="UniProtKB-ARBA"/>
</dbReference>
<dbReference type="PROSITE" id="PS50893">
    <property type="entry name" value="ABC_TRANSPORTER_2"/>
    <property type="match status" value="1"/>
</dbReference>
<dbReference type="GO" id="GO:0022857">
    <property type="term" value="F:transmembrane transporter activity"/>
    <property type="evidence" value="ECO:0007669"/>
    <property type="project" value="TreeGrafter"/>
</dbReference>
<dbReference type="GO" id="GO:0016887">
    <property type="term" value="F:ATP hydrolysis activity"/>
    <property type="evidence" value="ECO:0007669"/>
    <property type="project" value="InterPro"/>
</dbReference>
<feature type="transmembrane region" description="Helical" evidence="15">
    <location>
        <begin position="269"/>
        <end position="292"/>
    </location>
</feature>
<keyword evidence="7" id="KW-0067">ATP-binding</keyword>
<dbReference type="PROSITE" id="PS00211">
    <property type="entry name" value="ABC_TRANSPORTER_1"/>
    <property type="match status" value="1"/>
</dbReference>
<dbReference type="GO" id="GO:0005524">
    <property type="term" value="F:ATP binding"/>
    <property type="evidence" value="ECO:0007669"/>
    <property type="project" value="UniProtKB-KW"/>
</dbReference>
<feature type="region of interest" description="Disordered" evidence="14">
    <location>
        <begin position="227"/>
        <end position="246"/>
    </location>
</feature>
<dbReference type="GO" id="GO:0046677">
    <property type="term" value="P:response to antibiotic"/>
    <property type="evidence" value="ECO:0007669"/>
    <property type="project" value="UniProtKB-KW"/>
</dbReference>
<keyword evidence="10 15" id="KW-0472">Membrane</keyword>
<dbReference type="RefSeq" id="WP_201675543.1">
    <property type="nucleotide sequence ID" value="NZ_JAEQNE010000004.1"/>
</dbReference>
<evidence type="ECO:0000256" key="6">
    <source>
        <dbReference type="ARBA" id="ARBA00022741"/>
    </source>
</evidence>
<keyword evidence="9 15" id="KW-1133">Transmembrane helix</keyword>
<organism evidence="17 18">
    <name type="scientific">Ramlibacter monticola</name>
    <dbReference type="NCBI Taxonomy" id="1926872"/>
    <lineage>
        <taxon>Bacteria</taxon>
        <taxon>Pseudomonadati</taxon>
        <taxon>Pseudomonadota</taxon>
        <taxon>Betaproteobacteria</taxon>
        <taxon>Burkholderiales</taxon>
        <taxon>Comamonadaceae</taxon>
        <taxon>Ramlibacter</taxon>
    </lineage>
</organism>
<evidence type="ECO:0000259" key="16">
    <source>
        <dbReference type="PROSITE" id="PS50893"/>
    </source>
</evidence>
<dbReference type="InterPro" id="IPR003593">
    <property type="entry name" value="AAA+_ATPase"/>
</dbReference>
<dbReference type="Pfam" id="PF12704">
    <property type="entry name" value="MacB_PCD"/>
    <property type="match status" value="1"/>
</dbReference>
<evidence type="ECO:0000256" key="4">
    <source>
        <dbReference type="ARBA" id="ARBA00022519"/>
    </source>
</evidence>
<dbReference type="Pfam" id="PF02687">
    <property type="entry name" value="FtsX"/>
    <property type="match status" value="1"/>
</dbReference>
<dbReference type="SUPFAM" id="SSF52540">
    <property type="entry name" value="P-loop containing nucleoside triphosphate hydrolases"/>
    <property type="match status" value="1"/>
</dbReference>
<dbReference type="CDD" id="cd03255">
    <property type="entry name" value="ABC_MJ0796_LolCDE_FtsE"/>
    <property type="match status" value="1"/>
</dbReference>
<evidence type="ECO:0000256" key="8">
    <source>
        <dbReference type="ARBA" id="ARBA00022967"/>
    </source>
</evidence>
<sequence length="646" mass="69005">MAPALIELRDIVKSYPSGGTPVRVLHGITLAIREGEFVAIVGQSGSGKSTLMNILGCLDKPSSGEYLFAGRDVARLDADALAALRRGTFGFIFQRYNLIGNETAAENVEIPAVYAGMARRERSARARALLERLGLRDRVDYRPTQLSGGQQQRVSIARALMNGGRVILADEPTGALDTKSGREVMAQLHELHRAGHTIILITHDHTVASEAERVIQLRDGEVVDDRRTAPARAPAPAPQPAAPSATRTSLLPDVIEAVKMALRSLRTNLFRTVLTLLGIIIGVGAVIAMLALGDGSKAQVLSRIEAMGTDLLVVRPGARNVRTRDESAALVAEDAEAIGELPNVRESVGEHARGVTVRYGENDYVTLGTGATANYARARNWSTARGTFFSDADVRGVAPVAVLGKTVVDNLFRRGENPVGRYVLINNIPFQVIGVLAPKGANSSGTDMDDTILMPLSTARMRLFGRNYVRVITVQVADMEQVEETEAAIAALLTERHRKVDFQIRNNASLMETASETQNTMTMLLGSIAAISLLVGGIGVMNIMLVSVTERIREIGIRMATGARMLHILLQFMTEALVVCSVGGAIGVAGGLAAAWVAGRLGSPVVFSLPPVAMAFGSAFLIGLLFGFLPARRAARMDPVTALATE</sequence>
<evidence type="ECO:0000256" key="3">
    <source>
        <dbReference type="ARBA" id="ARBA00022475"/>
    </source>
</evidence>
<gene>
    <name evidence="17" type="ORF">JJ685_17165</name>
</gene>
<dbReference type="GO" id="GO:0005886">
    <property type="term" value="C:plasma membrane"/>
    <property type="evidence" value="ECO:0007669"/>
    <property type="project" value="UniProtKB-SubCell"/>
</dbReference>
<dbReference type="InterPro" id="IPR017911">
    <property type="entry name" value="MacB-like_ATP-bd"/>
</dbReference>
<keyword evidence="6" id="KW-0547">Nucleotide-binding</keyword>
<feature type="domain" description="ABC transporter" evidence="16">
    <location>
        <begin position="6"/>
        <end position="244"/>
    </location>
</feature>
<accession>A0A936Z249</accession>
<keyword evidence="11" id="KW-0046">Antibiotic resistance</keyword>
<protein>
    <recommendedName>
        <fullName evidence="13">Pyoverdine export ATP-binding/permease protein PvdT</fullName>
    </recommendedName>
</protein>